<feature type="domain" description="AAA+ ATPase" evidence="2">
    <location>
        <begin position="6"/>
        <end position="259"/>
    </location>
</feature>
<dbReference type="Pfam" id="PF02374">
    <property type="entry name" value="ArsA_ATPase"/>
    <property type="match status" value="2"/>
</dbReference>
<dbReference type="InterPro" id="IPR027417">
    <property type="entry name" value="P-loop_NTPase"/>
</dbReference>
<sequence>MNHFDPLRLALFSGKGGVGKTTLSCGFARRWAQRFPTEQVLLLSTDPAHSLGDVLQIAVGDVPQAMSDLPNLQVRSLDAQALLQAFKADYGKVLEILVERGSFVEGEDLSPIWDLSWPGLDELMGILEIQRLLREQVADRVVVDMAPSGHTLNLFGLMDFLDGFLGALDLFQEKHRVMTQRFAGSYVADESDRFLTEMKADLASGRQLLQDPVRTACCVVAIPEPMSYLETRRFIDALHTLQIPVGGLFVNHIHLDRATPEQQELLAKFEAIQFEGIQDDLQPVLGVPQQPQEPVGFAAIDSLMSQIQPASAFRLTPAIAAPFALPTKLLPSLPNFLTEGRRLILVGGKGGVGKTTVAGAIAWHLAAAHPDKNIRVISIDPAHSLGDALGMSLTHQPTQISTNLSAQEIDAKQVLEQFREDYLWELAAMMSGDTGDESLQIAYTPQAWRQIVAQALPGIDEMLSLIKVMELLEQGKQDLIVLDTAPTGHLLRFLEMPTALADWLSWIFKLWIKYQDSVGRTELMGRLRTLRQRVMQTQKKLKDANHTEFIGVLQAQTAIVAEAERLTQSLADLGVSQRYIVHNRFEPHQTLPAFPAQTIVRLPQMPRGEKSLTLVEGAAELLF</sequence>
<organism evidence="3 4">
    <name type="scientific">Drouetiella hepatica Uher 2000/2452</name>
    <dbReference type="NCBI Taxonomy" id="904376"/>
    <lineage>
        <taxon>Bacteria</taxon>
        <taxon>Bacillati</taxon>
        <taxon>Cyanobacteriota</taxon>
        <taxon>Cyanophyceae</taxon>
        <taxon>Oculatellales</taxon>
        <taxon>Oculatellaceae</taxon>
        <taxon>Drouetiella</taxon>
    </lineage>
</organism>
<dbReference type="CDD" id="cd02035">
    <property type="entry name" value="ArsA"/>
    <property type="match status" value="2"/>
</dbReference>
<evidence type="ECO:0000313" key="3">
    <source>
        <dbReference type="EMBL" id="MBW4661606.1"/>
    </source>
</evidence>
<reference evidence="3" key="2">
    <citation type="journal article" date="2022" name="Microbiol. Resour. Announc.">
        <title>Metagenome Sequencing to Explore Phylogenomics of Terrestrial Cyanobacteria.</title>
        <authorList>
            <person name="Ward R.D."/>
            <person name="Stajich J.E."/>
            <person name="Johansen J.R."/>
            <person name="Huntemann M."/>
            <person name="Clum A."/>
            <person name="Foster B."/>
            <person name="Foster B."/>
            <person name="Roux S."/>
            <person name="Palaniappan K."/>
            <person name="Varghese N."/>
            <person name="Mukherjee S."/>
            <person name="Reddy T.B.K."/>
            <person name="Daum C."/>
            <person name="Copeland A."/>
            <person name="Chen I.A."/>
            <person name="Ivanova N.N."/>
            <person name="Kyrpides N.C."/>
            <person name="Shapiro N."/>
            <person name="Eloe-Fadrosh E.A."/>
            <person name="Pietrasiak N."/>
        </authorList>
    </citation>
    <scope>NUCLEOTIDE SEQUENCE</scope>
    <source>
        <strain evidence="3">UHER 2000/2452</strain>
    </source>
</reference>
<dbReference type="NCBIfam" id="TIGR00345">
    <property type="entry name" value="GET3_arsA_TRC40"/>
    <property type="match status" value="2"/>
</dbReference>
<dbReference type="EMBL" id="JAHHHD010000041">
    <property type="protein sequence ID" value="MBW4661606.1"/>
    <property type="molecule type" value="Genomic_DNA"/>
</dbReference>
<dbReference type="InterPro" id="IPR003593">
    <property type="entry name" value="AAA+_ATPase"/>
</dbReference>
<dbReference type="InterPro" id="IPR025723">
    <property type="entry name" value="ArsA/GET3_ATPase-like"/>
</dbReference>
<gene>
    <name evidence="3" type="ORF">KME15_23300</name>
</gene>
<reference evidence="3" key="1">
    <citation type="submission" date="2021-05" db="EMBL/GenBank/DDBJ databases">
        <authorList>
            <person name="Pietrasiak N."/>
            <person name="Ward R."/>
            <person name="Stajich J.E."/>
            <person name="Kurbessoian T."/>
        </authorList>
    </citation>
    <scope>NUCLEOTIDE SEQUENCE</scope>
    <source>
        <strain evidence="3">UHER 2000/2452</strain>
    </source>
</reference>
<protein>
    <submittedName>
        <fullName evidence="3">ArsA family ATPase</fullName>
    </submittedName>
</protein>
<dbReference type="AlphaFoldDB" id="A0A951QGY7"/>
<name>A0A951QGY7_9CYAN</name>
<evidence type="ECO:0000256" key="1">
    <source>
        <dbReference type="ARBA" id="ARBA00011040"/>
    </source>
</evidence>
<dbReference type="PANTHER" id="PTHR10803">
    <property type="entry name" value="ARSENICAL PUMP-DRIVING ATPASE ARSENITE-TRANSLOCATING ATPASE"/>
    <property type="match status" value="1"/>
</dbReference>
<comment type="caution">
    <text evidence="3">The sequence shown here is derived from an EMBL/GenBank/DDBJ whole genome shotgun (WGS) entry which is preliminary data.</text>
</comment>
<dbReference type="SUPFAM" id="SSF52540">
    <property type="entry name" value="P-loop containing nucleoside triphosphate hydrolases"/>
    <property type="match status" value="2"/>
</dbReference>
<dbReference type="GO" id="GO:0016887">
    <property type="term" value="F:ATP hydrolysis activity"/>
    <property type="evidence" value="ECO:0007669"/>
    <property type="project" value="InterPro"/>
</dbReference>
<dbReference type="PANTHER" id="PTHR10803:SF3">
    <property type="entry name" value="ATPASE GET3"/>
    <property type="match status" value="1"/>
</dbReference>
<dbReference type="GO" id="GO:0005524">
    <property type="term" value="F:ATP binding"/>
    <property type="evidence" value="ECO:0007669"/>
    <property type="project" value="InterPro"/>
</dbReference>
<dbReference type="Gene3D" id="3.40.50.300">
    <property type="entry name" value="P-loop containing nucleotide triphosphate hydrolases"/>
    <property type="match status" value="2"/>
</dbReference>
<evidence type="ECO:0000259" key="2">
    <source>
        <dbReference type="SMART" id="SM00382"/>
    </source>
</evidence>
<feature type="domain" description="AAA+ ATPase" evidence="2">
    <location>
        <begin position="339"/>
        <end position="586"/>
    </location>
</feature>
<dbReference type="GO" id="GO:0071816">
    <property type="term" value="P:tail-anchored membrane protein insertion into ER membrane"/>
    <property type="evidence" value="ECO:0007669"/>
    <property type="project" value="TreeGrafter"/>
</dbReference>
<dbReference type="Proteomes" id="UP000757435">
    <property type="component" value="Unassembled WGS sequence"/>
</dbReference>
<dbReference type="InterPro" id="IPR016300">
    <property type="entry name" value="ATPase_ArsA/GET3"/>
</dbReference>
<comment type="similarity">
    <text evidence="1">Belongs to the arsA ATPase family.</text>
</comment>
<evidence type="ECO:0000313" key="4">
    <source>
        <dbReference type="Proteomes" id="UP000757435"/>
    </source>
</evidence>
<accession>A0A951QGY7</accession>
<dbReference type="SMART" id="SM00382">
    <property type="entry name" value="AAA"/>
    <property type="match status" value="2"/>
</dbReference>
<proteinExistence type="inferred from homology"/>